<feature type="chain" id="PRO_5045628460" description="CFEM domain-containing protein" evidence="10">
    <location>
        <begin position="19"/>
        <end position="92"/>
    </location>
</feature>
<keyword evidence="13" id="KW-1185">Reference proteome</keyword>
<keyword evidence="8" id="KW-0449">Lipoprotein</keyword>
<dbReference type="Pfam" id="PF05730">
    <property type="entry name" value="CFEM"/>
    <property type="match status" value="1"/>
</dbReference>
<evidence type="ECO:0000256" key="1">
    <source>
        <dbReference type="ARBA" id="ARBA00004589"/>
    </source>
</evidence>
<feature type="binding site" description="axial binding residue" evidence="9">
    <location>
        <position position="50"/>
    </location>
    <ligand>
        <name>heme</name>
        <dbReference type="ChEBI" id="CHEBI:30413"/>
    </ligand>
    <ligandPart>
        <name>Fe</name>
        <dbReference type="ChEBI" id="CHEBI:18248"/>
    </ligandPart>
</feature>
<evidence type="ECO:0000256" key="2">
    <source>
        <dbReference type="ARBA" id="ARBA00004613"/>
    </source>
</evidence>
<dbReference type="InterPro" id="IPR008427">
    <property type="entry name" value="Extracellular_membr_CFEM_dom"/>
</dbReference>
<dbReference type="Proteomes" id="UP001642405">
    <property type="component" value="Unassembled WGS sequence"/>
</dbReference>
<proteinExistence type="inferred from homology"/>
<keyword evidence="9" id="KW-0349">Heme</keyword>
<evidence type="ECO:0000256" key="6">
    <source>
        <dbReference type="ARBA" id="ARBA00022729"/>
    </source>
</evidence>
<evidence type="ECO:0000256" key="10">
    <source>
        <dbReference type="SAM" id="SignalP"/>
    </source>
</evidence>
<keyword evidence="5" id="KW-0325">Glycoprotein</keyword>
<evidence type="ECO:0000256" key="3">
    <source>
        <dbReference type="ARBA" id="ARBA00010031"/>
    </source>
</evidence>
<keyword evidence="4" id="KW-0964">Secreted</keyword>
<dbReference type="EMBL" id="CAWUHB010000041">
    <property type="protein sequence ID" value="CAK7227838.1"/>
    <property type="molecule type" value="Genomic_DNA"/>
</dbReference>
<protein>
    <recommendedName>
        <fullName evidence="11">CFEM domain-containing protein</fullName>
    </recommendedName>
</protein>
<dbReference type="SMART" id="SM00747">
    <property type="entry name" value="CFEM"/>
    <property type="match status" value="1"/>
</dbReference>
<comment type="subcellular location">
    <subcellularLocation>
        <location evidence="1">Membrane</location>
        <topology evidence="1">Lipid-anchor</topology>
        <topology evidence="1">GPI-anchor</topology>
    </subcellularLocation>
    <subcellularLocation>
        <location evidence="2">Secreted</location>
    </subcellularLocation>
</comment>
<comment type="similarity">
    <text evidence="3">Belongs to the RBT5 family.</text>
</comment>
<evidence type="ECO:0000256" key="5">
    <source>
        <dbReference type="ARBA" id="ARBA00022622"/>
    </source>
</evidence>
<feature type="signal peptide" evidence="10">
    <location>
        <begin position="1"/>
        <end position="18"/>
    </location>
</feature>
<keyword evidence="5" id="KW-0472">Membrane</keyword>
<gene>
    <name evidence="12" type="ORF">SCUCBS95973_006676</name>
</gene>
<evidence type="ECO:0000256" key="8">
    <source>
        <dbReference type="ARBA" id="ARBA00023288"/>
    </source>
</evidence>
<feature type="domain" description="CFEM" evidence="11">
    <location>
        <begin position="1"/>
        <end position="92"/>
    </location>
</feature>
<keyword evidence="7" id="KW-1015">Disulfide bond</keyword>
<sequence length="92" mass="8917">MQLSSIVAVVFGAGAASAACAPDPAHPFPSCATDCMATAIKAVGCSSTTDYACQCKNFDALHTSAGPCINKACGAQAAAIGDAAKALCASCT</sequence>
<keyword evidence="9" id="KW-0479">Metal-binding</keyword>
<dbReference type="PROSITE" id="PS52012">
    <property type="entry name" value="CFEM"/>
    <property type="match status" value="1"/>
</dbReference>
<keyword evidence="5" id="KW-0336">GPI-anchor</keyword>
<reference evidence="12 13" key="1">
    <citation type="submission" date="2024-01" db="EMBL/GenBank/DDBJ databases">
        <authorList>
            <person name="Allen C."/>
            <person name="Tagirdzhanova G."/>
        </authorList>
    </citation>
    <scope>NUCLEOTIDE SEQUENCE [LARGE SCALE GENOMIC DNA]</scope>
</reference>
<accession>A0ABP0C7P4</accession>
<keyword evidence="9" id="KW-0408">Iron</keyword>
<evidence type="ECO:0000313" key="13">
    <source>
        <dbReference type="Proteomes" id="UP001642405"/>
    </source>
</evidence>
<evidence type="ECO:0000259" key="11">
    <source>
        <dbReference type="PROSITE" id="PS52012"/>
    </source>
</evidence>
<evidence type="ECO:0000313" key="12">
    <source>
        <dbReference type="EMBL" id="CAK7227838.1"/>
    </source>
</evidence>
<name>A0ABP0C7P4_9PEZI</name>
<evidence type="ECO:0000256" key="4">
    <source>
        <dbReference type="ARBA" id="ARBA00022525"/>
    </source>
</evidence>
<organism evidence="12 13">
    <name type="scientific">Sporothrix curviconia</name>
    <dbReference type="NCBI Taxonomy" id="1260050"/>
    <lineage>
        <taxon>Eukaryota</taxon>
        <taxon>Fungi</taxon>
        <taxon>Dikarya</taxon>
        <taxon>Ascomycota</taxon>
        <taxon>Pezizomycotina</taxon>
        <taxon>Sordariomycetes</taxon>
        <taxon>Sordariomycetidae</taxon>
        <taxon>Ophiostomatales</taxon>
        <taxon>Ophiostomataceae</taxon>
        <taxon>Sporothrix</taxon>
    </lineage>
</organism>
<evidence type="ECO:0000256" key="7">
    <source>
        <dbReference type="ARBA" id="ARBA00023157"/>
    </source>
</evidence>
<comment type="caution">
    <text evidence="12">The sequence shown here is derived from an EMBL/GenBank/DDBJ whole genome shotgun (WGS) entry which is preliminary data.</text>
</comment>
<comment type="caution">
    <text evidence="9">Lacks conserved residue(s) required for the propagation of feature annotation.</text>
</comment>
<keyword evidence="6 10" id="KW-0732">Signal</keyword>
<evidence type="ECO:0000256" key="9">
    <source>
        <dbReference type="PROSITE-ProRule" id="PRU01356"/>
    </source>
</evidence>